<dbReference type="PANTHER" id="PTHR10381">
    <property type="entry name" value="ATP-DEPENDENT CLP PROTEASE PROTEOLYTIC SUBUNIT"/>
    <property type="match status" value="1"/>
</dbReference>
<dbReference type="GO" id="GO:0004252">
    <property type="term" value="F:serine-type endopeptidase activity"/>
    <property type="evidence" value="ECO:0007669"/>
    <property type="project" value="InterPro"/>
</dbReference>
<dbReference type="GO" id="GO:0006515">
    <property type="term" value="P:protein quality control for misfolded or incompletely synthesized proteins"/>
    <property type="evidence" value="ECO:0007669"/>
    <property type="project" value="TreeGrafter"/>
</dbReference>
<evidence type="ECO:0000256" key="1">
    <source>
        <dbReference type="ARBA" id="ARBA00007039"/>
    </source>
</evidence>
<keyword evidence="8" id="KW-1185">Reference proteome</keyword>
<dbReference type="GO" id="GO:0004176">
    <property type="term" value="F:ATP-dependent peptidase activity"/>
    <property type="evidence" value="ECO:0007669"/>
    <property type="project" value="InterPro"/>
</dbReference>
<dbReference type="KEGG" id="ipo:Ilyop_1949"/>
<keyword evidence="4" id="KW-0378">Hydrolase</keyword>
<evidence type="ECO:0000313" key="7">
    <source>
        <dbReference type="EMBL" id="ADO83720.1"/>
    </source>
</evidence>
<keyword evidence="2" id="KW-0963">Cytoplasm</keyword>
<dbReference type="Proteomes" id="UP000006875">
    <property type="component" value="Plasmid pILYOP01"/>
</dbReference>
<dbReference type="OrthoDB" id="9806592at2"/>
<sequence>MKNNKFWCFSETGSEKNSEIKIFGEIVNIPCWEGDVSANSFCRELEKIEAEEILVRINSPGGDVFEAQAIYNSLKNHPAKVIVRIDALAASAATVIAMAGDEILMPENAIFMIHNPWSWSSGEAKDFRKKAETMDTIRETIVNVYASKSTLSREEIMNKMDEESWLTSQEAFDAGFITEILSLKAEDSDTEEVNNFMRGRVMNTFKELPKNKFLNLLRTRKNNNKNSKEENMDLKELKESHPDLYNQVVNEASASSKQKERTRIENLEKLQNQFGNFDISDFINNARENGKEANEVMVEIVNSDKFKAYNTLQSHAKESHTETLENVIDAHKEGELPSEENPVVVSEDIMNVFSQNARRGN</sequence>
<dbReference type="NCBIfam" id="NF045542">
    <property type="entry name" value="Clp_rel_HeadMat"/>
    <property type="match status" value="1"/>
</dbReference>
<dbReference type="GO" id="GO:0009368">
    <property type="term" value="C:endopeptidase Clp complex"/>
    <property type="evidence" value="ECO:0007669"/>
    <property type="project" value="TreeGrafter"/>
</dbReference>
<proteinExistence type="inferred from homology"/>
<evidence type="ECO:0000256" key="2">
    <source>
        <dbReference type="ARBA" id="ARBA00022490"/>
    </source>
</evidence>
<organism evidence="7 8">
    <name type="scientific">Ilyobacter polytropus (strain ATCC 51220 / DSM 2926 / LMG 16218 / CuHBu1)</name>
    <dbReference type="NCBI Taxonomy" id="572544"/>
    <lineage>
        <taxon>Bacteria</taxon>
        <taxon>Fusobacteriati</taxon>
        <taxon>Fusobacteriota</taxon>
        <taxon>Fusobacteriia</taxon>
        <taxon>Fusobacteriales</taxon>
        <taxon>Fusobacteriaceae</taxon>
        <taxon>Ilyobacter</taxon>
    </lineage>
</organism>
<evidence type="ECO:0000256" key="6">
    <source>
        <dbReference type="RuleBase" id="RU003567"/>
    </source>
</evidence>
<dbReference type="GO" id="GO:0051117">
    <property type="term" value="F:ATPase binding"/>
    <property type="evidence" value="ECO:0007669"/>
    <property type="project" value="TreeGrafter"/>
</dbReference>
<name>E3HBM4_ILYPC</name>
<dbReference type="CDD" id="cd07016">
    <property type="entry name" value="S14_ClpP_1"/>
    <property type="match status" value="1"/>
</dbReference>
<dbReference type="Gene3D" id="3.90.226.10">
    <property type="entry name" value="2-enoyl-CoA Hydratase, Chain A, domain 1"/>
    <property type="match status" value="1"/>
</dbReference>
<keyword evidence="3" id="KW-0645">Protease</keyword>
<dbReference type="Pfam" id="PF00574">
    <property type="entry name" value="CLP_protease"/>
    <property type="match status" value="1"/>
</dbReference>
<dbReference type="AlphaFoldDB" id="E3HBM4"/>
<evidence type="ECO:0000256" key="5">
    <source>
        <dbReference type="ARBA" id="ARBA00022825"/>
    </source>
</evidence>
<keyword evidence="5" id="KW-0720">Serine protease</keyword>
<comment type="similarity">
    <text evidence="1 6">Belongs to the peptidase S14 family.</text>
</comment>
<dbReference type="PANTHER" id="PTHR10381:SF70">
    <property type="entry name" value="ATP-DEPENDENT CLP PROTEASE PROTEOLYTIC SUBUNIT"/>
    <property type="match status" value="1"/>
</dbReference>
<reference evidence="7 8" key="1">
    <citation type="journal article" date="2010" name="Stand. Genomic Sci.">
        <title>Complete genome sequence of Ilyobacter polytropus type strain (CuHbu1).</title>
        <authorList>
            <person name="Sikorski J."/>
            <person name="Chertkov O."/>
            <person name="Lapidus A."/>
            <person name="Nolan M."/>
            <person name="Lucas S."/>
            <person name="Del Rio T.G."/>
            <person name="Tice H."/>
            <person name="Cheng J.F."/>
            <person name="Tapia R."/>
            <person name="Han C."/>
            <person name="Goodwin L."/>
            <person name="Pitluck S."/>
            <person name="Liolios K."/>
            <person name="Ivanova N."/>
            <person name="Mavromatis K."/>
            <person name="Mikhailova N."/>
            <person name="Pati A."/>
            <person name="Chen A."/>
            <person name="Palaniappan K."/>
            <person name="Land M."/>
            <person name="Hauser L."/>
            <person name="Chang Y.J."/>
            <person name="Jeffries C.D."/>
            <person name="Brambilla E."/>
            <person name="Yasawong M."/>
            <person name="Rohde M."/>
            <person name="Pukall R."/>
            <person name="Spring S."/>
            <person name="Goker M."/>
            <person name="Woyke T."/>
            <person name="Bristow J."/>
            <person name="Eisen J.A."/>
            <person name="Markowitz V."/>
            <person name="Hugenholtz P."/>
            <person name="Kyrpides N.C."/>
            <person name="Klenk H.P."/>
        </authorList>
    </citation>
    <scope>NUCLEOTIDE SEQUENCE [LARGE SCALE GENOMIC DNA]</scope>
    <source>
        <strain evidence="8">ATCC 51220 / DSM 2926 / LMG 16218 / CuHBu1</strain>
        <plasmid evidence="8">pILYOP01</plasmid>
    </source>
</reference>
<gene>
    <name evidence="7" type="ordered locus">Ilyop_1949</name>
</gene>
<dbReference type="EMBL" id="CP002282">
    <property type="protein sequence ID" value="ADO83720.1"/>
    <property type="molecule type" value="Genomic_DNA"/>
</dbReference>
<dbReference type="PRINTS" id="PR00127">
    <property type="entry name" value="CLPPROTEASEP"/>
</dbReference>
<dbReference type="InterPro" id="IPR023562">
    <property type="entry name" value="ClpP/TepA"/>
</dbReference>
<protein>
    <recommendedName>
        <fullName evidence="6">ATP-dependent Clp protease proteolytic subunit</fullName>
    </recommendedName>
</protein>
<evidence type="ECO:0000256" key="4">
    <source>
        <dbReference type="ARBA" id="ARBA00022801"/>
    </source>
</evidence>
<dbReference type="HOGENOM" id="CLU_052762_0_2_0"/>
<dbReference type="RefSeq" id="WP_013388382.1">
    <property type="nucleotide sequence ID" value="NC_014633.1"/>
</dbReference>
<dbReference type="InterPro" id="IPR001907">
    <property type="entry name" value="ClpP"/>
</dbReference>
<evidence type="ECO:0000256" key="3">
    <source>
        <dbReference type="ARBA" id="ARBA00022670"/>
    </source>
</evidence>
<keyword evidence="7" id="KW-0614">Plasmid</keyword>
<dbReference type="InterPro" id="IPR029045">
    <property type="entry name" value="ClpP/crotonase-like_dom_sf"/>
</dbReference>
<dbReference type="SUPFAM" id="SSF52096">
    <property type="entry name" value="ClpP/crotonase"/>
    <property type="match status" value="1"/>
</dbReference>
<accession>E3HBM4</accession>
<evidence type="ECO:0000313" key="8">
    <source>
        <dbReference type="Proteomes" id="UP000006875"/>
    </source>
</evidence>
<geneLocation type="plasmid" evidence="7 8">
    <name>pILYOP01</name>
</geneLocation>